<dbReference type="GO" id="GO:0005886">
    <property type="term" value="C:plasma membrane"/>
    <property type="evidence" value="ECO:0007669"/>
    <property type="project" value="UniProtKB-SubCell"/>
</dbReference>
<evidence type="ECO:0000256" key="4">
    <source>
        <dbReference type="ARBA" id="ARBA00022519"/>
    </source>
</evidence>
<dbReference type="GO" id="GO:0022857">
    <property type="term" value="F:transmembrane transporter activity"/>
    <property type="evidence" value="ECO:0007669"/>
    <property type="project" value="InterPro"/>
</dbReference>
<dbReference type="OrthoDB" id="9784538at2"/>
<dbReference type="Proteomes" id="UP000829401">
    <property type="component" value="Chromosome"/>
</dbReference>
<dbReference type="RefSeq" id="WP_081654210.1">
    <property type="nucleotide sequence ID" value="NZ_AURB01000163.1"/>
</dbReference>
<evidence type="ECO:0000256" key="1">
    <source>
        <dbReference type="ARBA" id="ARBA00004651"/>
    </source>
</evidence>
<keyword evidence="3" id="KW-1003">Cell membrane</keyword>
<dbReference type="EMBL" id="CP080467">
    <property type="protein sequence ID" value="UNO50765.1"/>
    <property type="molecule type" value="Genomic_DNA"/>
</dbReference>
<evidence type="ECO:0000313" key="9">
    <source>
        <dbReference type="EMBL" id="UNO50765.1"/>
    </source>
</evidence>
<evidence type="ECO:0000256" key="6">
    <source>
        <dbReference type="ARBA" id="ARBA00022989"/>
    </source>
</evidence>
<protein>
    <submittedName>
        <fullName evidence="9">Ribose ABC transporter permease</fullName>
    </submittedName>
</protein>
<gene>
    <name evidence="9" type="primary">rbsC</name>
    <name evidence="9" type="ORF">K1I37_05085</name>
</gene>
<feature type="transmembrane region" description="Helical" evidence="8">
    <location>
        <begin position="194"/>
        <end position="213"/>
    </location>
</feature>
<comment type="subcellular location">
    <subcellularLocation>
        <location evidence="1">Cell membrane</location>
        <topology evidence="1">Multi-pass membrane protein</topology>
    </subcellularLocation>
</comment>
<dbReference type="PANTHER" id="PTHR32196:SF21">
    <property type="entry name" value="ABC TRANSPORTER PERMEASE PROTEIN YPHD-RELATED"/>
    <property type="match status" value="1"/>
</dbReference>
<keyword evidence="6 8" id="KW-1133">Transmembrane helix</keyword>
<organism evidence="9 10">
    <name type="scientific">Alicyclobacillus acidoterrestris (strain ATCC 49025 / DSM 3922 / CIP 106132 / NCIMB 13137 / GD3B)</name>
    <dbReference type="NCBI Taxonomy" id="1356854"/>
    <lineage>
        <taxon>Bacteria</taxon>
        <taxon>Bacillati</taxon>
        <taxon>Bacillota</taxon>
        <taxon>Bacilli</taxon>
        <taxon>Bacillales</taxon>
        <taxon>Alicyclobacillaceae</taxon>
        <taxon>Alicyclobacillus</taxon>
    </lineage>
</organism>
<evidence type="ECO:0000256" key="2">
    <source>
        <dbReference type="ARBA" id="ARBA00022448"/>
    </source>
</evidence>
<reference evidence="10" key="1">
    <citation type="journal article" date="2022" name="G3 (Bethesda)">
        <title>Unveiling the complete genome sequence of Alicyclobacillus acidoterrestris DSM 3922T, a taint-producing strain.</title>
        <authorList>
            <person name="Leonardo I.C."/>
            <person name="Barreto Crespo M.T."/>
            <person name="Gaspar F.B."/>
        </authorList>
    </citation>
    <scope>NUCLEOTIDE SEQUENCE [LARGE SCALE GENOMIC DNA]</scope>
    <source>
        <strain evidence="10">DSM 3922</strain>
    </source>
</reference>
<dbReference type="KEGG" id="aaco:K1I37_05085"/>
<keyword evidence="4" id="KW-0997">Cell inner membrane</keyword>
<name>A0A9E6ZUK7_ALIAG</name>
<feature type="transmembrane region" description="Helical" evidence="8">
    <location>
        <begin position="80"/>
        <end position="98"/>
    </location>
</feature>
<sequence length="322" mass="33515">MRALIVLFLLGIVASILSPVFLTPSNLLNVLLEVSVTALLAFGQTYIIILAEIDLSVGSVLGLAGAITAGILAHGNIIEALIVGLLVGAVSGLINGLLTTFGKIPSFITTLGTMTAFSGVTLVYTQGNTISISSNGYAWIGQGYLLGVPIPVWIMILFYVIFWLLLSRTHYGRYVFATGGNEEASRLSGISVRWIKILAFVLTGVLAAVAGFISTARLNTAEPTLGSGLELDAIAAVILGGTSLAGGKGGLFGTLVGAIILGVLDDGMNLLNVSAFYQGIAKGVIILLAVLLDRNIHSISKLGRYVNFSGIHKSAPVKGMKK</sequence>
<feature type="transmembrane region" description="Helical" evidence="8">
    <location>
        <begin position="104"/>
        <end position="124"/>
    </location>
</feature>
<dbReference type="Pfam" id="PF02653">
    <property type="entry name" value="BPD_transp_2"/>
    <property type="match status" value="1"/>
</dbReference>
<dbReference type="AlphaFoldDB" id="A0A9E6ZUK7"/>
<evidence type="ECO:0000256" key="8">
    <source>
        <dbReference type="SAM" id="Phobius"/>
    </source>
</evidence>
<evidence type="ECO:0000256" key="7">
    <source>
        <dbReference type="ARBA" id="ARBA00023136"/>
    </source>
</evidence>
<evidence type="ECO:0000313" key="10">
    <source>
        <dbReference type="Proteomes" id="UP000829401"/>
    </source>
</evidence>
<evidence type="ECO:0000256" key="5">
    <source>
        <dbReference type="ARBA" id="ARBA00022692"/>
    </source>
</evidence>
<evidence type="ECO:0000256" key="3">
    <source>
        <dbReference type="ARBA" id="ARBA00022475"/>
    </source>
</evidence>
<dbReference type="InterPro" id="IPR001851">
    <property type="entry name" value="ABC_transp_permease"/>
</dbReference>
<dbReference type="PANTHER" id="PTHR32196">
    <property type="entry name" value="ABC TRANSPORTER PERMEASE PROTEIN YPHD-RELATED-RELATED"/>
    <property type="match status" value="1"/>
</dbReference>
<dbReference type="CDD" id="cd06579">
    <property type="entry name" value="TM_PBP1_transp_AraH_like"/>
    <property type="match status" value="1"/>
</dbReference>
<proteinExistence type="predicted"/>
<feature type="transmembrane region" description="Helical" evidence="8">
    <location>
        <begin position="275"/>
        <end position="292"/>
    </location>
</feature>
<keyword evidence="5 8" id="KW-0812">Transmembrane</keyword>
<feature type="transmembrane region" description="Helical" evidence="8">
    <location>
        <begin position="234"/>
        <end position="263"/>
    </location>
</feature>
<feature type="transmembrane region" description="Helical" evidence="8">
    <location>
        <begin position="144"/>
        <end position="166"/>
    </location>
</feature>
<keyword evidence="7 8" id="KW-0472">Membrane</keyword>
<feature type="transmembrane region" description="Helical" evidence="8">
    <location>
        <begin position="46"/>
        <end position="73"/>
    </location>
</feature>
<keyword evidence="10" id="KW-1185">Reference proteome</keyword>
<accession>A0A9E6ZUK7</accession>
<keyword evidence="2" id="KW-0813">Transport</keyword>